<dbReference type="NCBIfam" id="TIGR00560">
    <property type="entry name" value="pgsA"/>
    <property type="match status" value="1"/>
</dbReference>
<keyword evidence="10" id="KW-1208">Phospholipid metabolism</keyword>
<dbReference type="InterPro" id="IPR000462">
    <property type="entry name" value="CDP-OH_P_trans"/>
</dbReference>
<evidence type="ECO:0000256" key="1">
    <source>
        <dbReference type="ARBA" id="ARBA00004141"/>
    </source>
</evidence>
<dbReference type="GO" id="GO:0008444">
    <property type="term" value="F:CDP-diacylglycerol-glycerol-3-phosphate 3-phosphatidyltransferase activity"/>
    <property type="evidence" value="ECO:0007669"/>
    <property type="project" value="UniProtKB-UniRule"/>
</dbReference>
<dbReference type="GO" id="GO:0046474">
    <property type="term" value="P:glycerophospholipid biosynthetic process"/>
    <property type="evidence" value="ECO:0007669"/>
    <property type="project" value="TreeGrafter"/>
</dbReference>
<feature type="transmembrane region" description="Helical" evidence="13">
    <location>
        <begin position="83"/>
        <end position="102"/>
    </location>
</feature>
<keyword evidence="8 13" id="KW-0472">Membrane</keyword>
<evidence type="ECO:0000256" key="13">
    <source>
        <dbReference type="SAM" id="Phobius"/>
    </source>
</evidence>
<evidence type="ECO:0000256" key="11">
    <source>
        <dbReference type="NCBIfam" id="TIGR00560"/>
    </source>
</evidence>
<accession>A0A6N2U3X1</accession>
<comment type="subcellular location">
    <subcellularLocation>
        <location evidence="1">Membrane</location>
        <topology evidence="1">Multi-pass membrane protein</topology>
    </subcellularLocation>
</comment>
<dbReference type="PIRSF" id="PIRSF000847">
    <property type="entry name" value="Phos_ph_gly_syn"/>
    <property type="match status" value="1"/>
</dbReference>
<evidence type="ECO:0000256" key="4">
    <source>
        <dbReference type="ARBA" id="ARBA00022679"/>
    </source>
</evidence>
<keyword evidence="7" id="KW-0443">Lipid metabolism</keyword>
<keyword evidence="3" id="KW-0444">Lipid biosynthesis</keyword>
<comment type="similarity">
    <text evidence="2 12">Belongs to the CDP-alcohol phosphatidyltransferase class-I family.</text>
</comment>
<dbReference type="PROSITE" id="PS00379">
    <property type="entry name" value="CDP_ALCOHOL_P_TRANSF"/>
    <property type="match status" value="1"/>
</dbReference>
<evidence type="ECO:0000256" key="5">
    <source>
        <dbReference type="ARBA" id="ARBA00022692"/>
    </source>
</evidence>
<proteinExistence type="inferred from homology"/>
<reference evidence="14" key="1">
    <citation type="submission" date="2019-11" db="EMBL/GenBank/DDBJ databases">
        <authorList>
            <person name="Feng L."/>
        </authorList>
    </citation>
    <scope>NUCLEOTIDE SEQUENCE</scope>
    <source>
        <strain evidence="14">AodontolyticusLFYP35</strain>
    </source>
</reference>
<evidence type="ECO:0000256" key="10">
    <source>
        <dbReference type="ARBA" id="ARBA00023264"/>
    </source>
</evidence>
<feature type="transmembrane region" description="Helical" evidence="13">
    <location>
        <begin position="172"/>
        <end position="195"/>
    </location>
</feature>
<dbReference type="InterPro" id="IPR004570">
    <property type="entry name" value="Phosphatidylglycerol_P_synth"/>
</dbReference>
<keyword evidence="9" id="KW-0594">Phospholipid biosynthesis</keyword>
<evidence type="ECO:0000256" key="2">
    <source>
        <dbReference type="ARBA" id="ARBA00010441"/>
    </source>
</evidence>
<evidence type="ECO:0000256" key="8">
    <source>
        <dbReference type="ARBA" id="ARBA00023136"/>
    </source>
</evidence>
<dbReference type="AlphaFoldDB" id="A0A6N2U3X1"/>
<feature type="transmembrane region" description="Helical" evidence="13">
    <location>
        <begin position="141"/>
        <end position="160"/>
    </location>
</feature>
<keyword evidence="6 13" id="KW-1133">Transmembrane helix</keyword>
<evidence type="ECO:0000256" key="12">
    <source>
        <dbReference type="RuleBase" id="RU003750"/>
    </source>
</evidence>
<dbReference type="InterPro" id="IPR043130">
    <property type="entry name" value="CDP-OH_PTrfase_TM_dom"/>
</dbReference>
<evidence type="ECO:0000313" key="14">
    <source>
        <dbReference type="EMBL" id="VYT13214.1"/>
    </source>
</evidence>
<keyword evidence="4 12" id="KW-0808">Transferase</keyword>
<dbReference type="UniPathway" id="UPA00085"/>
<feature type="transmembrane region" description="Helical" evidence="13">
    <location>
        <begin position="21"/>
        <end position="39"/>
    </location>
</feature>
<dbReference type="PANTHER" id="PTHR14269:SF62">
    <property type="entry name" value="CDP-DIACYLGLYCEROL--GLYCEROL-3-PHOSPHATE 3-PHOSPHATIDYLTRANSFERASE 1, CHLOROPLASTIC"/>
    <property type="match status" value="1"/>
</dbReference>
<dbReference type="PANTHER" id="PTHR14269">
    <property type="entry name" value="CDP-DIACYLGLYCEROL--GLYCEROL-3-PHOSPHATE 3-PHOSPHATIDYLTRANSFERASE-RELATED"/>
    <property type="match status" value="1"/>
</dbReference>
<evidence type="ECO:0000256" key="7">
    <source>
        <dbReference type="ARBA" id="ARBA00023098"/>
    </source>
</evidence>
<dbReference type="Gene3D" id="1.20.120.1760">
    <property type="match status" value="1"/>
</dbReference>
<gene>
    <name evidence="14" type="primary">pgsA2</name>
    <name evidence="14" type="ORF">AOLFYP35_01661</name>
</gene>
<dbReference type="GO" id="GO:0016020">
    <property type="term" value="C:membrane"/>
    <property type="evidence" value="ECO:0007669"/>
    <property type="project" value="UniProtKB-SubCell"/>
</dbReference>
<evidence type="ECO:0000256" key="6">
    <source>
        <dbReference type="ARBA" id="ARBA00022989"/>
    </source>
</evidence>
<dbReference type="EMBL" id="CACRSM010000003">
    <property type="protein sequence ID" value="VYT13214.1"/>
    <property type="molecule type" value="Genomic_DNA"/>
</dbReference>
<dbReference type="InterPro" id="IPR048254">
    <property type="entry name" value="CDP_ALCOHOL_P_TRANSF_CS"/>
</dbReference>
<dbReference type="InterPro" id="IPR050324">
    <property type="entry name" value="CDP-alcohol_PTase-I"/>
</dbReference>
<dbReference type="EC" id="2.7.8.5" evidence="11"/>
<evidence type="ECO:0000256" key="3">
    <source>
        <dbReference type="ARBA" id="ARBA00022516"/>
    </source>
</evidence>
<keyword evidence="5 13" id="KW-0812">Transmembrane</keyword>
<dbReference type="Pfam" id="PF01066">
    <property type="entry name" value="CDP-OH_P_transf"/>
    <property type="match status" value="1"/>
</dbReference>
<sequence length="214" mass="23695">MATHVSRVERYAKVSTINVPNALTVFRLLLVPVFIYLKFVDTFSAQWWALLVFCVAAATDQLDGKIARAYGLVTDFGRVVDPLADKALTLSAFIILSIQGVLPWWFTILVTIRELGITVMRAFFLRRGIVVSASQSGKIKTVLQVLAIFLLLIPWDYFYFLNPANRGWASVALMSALCVAGAALAATLWSGIAYVREGLVLAREVRDPEPQNEA</sequence>
<evidence type="ECO:0000256" key="9">
    <source>
        <dbReference type="ARBA" id="ARBA00023209"/>
    </source>
</evidence>
<organism evidence="14">
    <name type="scientific">Schaalia odontolytica</name>
    <dbReference type="NCBI Taxonomy" id="1660"/>
    <lineage>
        <taxon>Bacteria</taxon>
        <taxon>Bacillati</taxon>
        <taxon>Actinomycetota</taxon>
        <taxon>Actinomycetes</taxon>
        <taxon>Actinomycetales</taxon>
        <taxon>Actinomycetaceae</taxon>
        <taxon>Schaalia</taxon>
    </lineage>
</organism>
<protein>
    <recommendedName>
        <fullName evidence="11">CDP-diacylglycerol--glycerol-3-phosphate 3-phosphatidyltransferase</fullName>
        <ecNumber evidence="11">2.7.8.5</ecNumber>
    </recommendedName>
</protein>
<name>A0A6N2U3X1_9ACTO</name>